<evidence type="ECO:0000313" key="7">
    <source>
        <dbReference type="Proteomes" id="UP000005220"/>
    </source>
</evidence>
<dbReference type="GeneID" id="13885953"/>
<evidence type="ECO:0000256" key="1">
    <source>
        <dbReference type="ARBA" id="ARBA00023098"/>
    </source>
</evidence>
<evidence type="ECO:0000256" key="2">
    <source>
        <dbReference type="ARBA" id="ARBA00061579"/>
    </source>
</evidence>
<dbReference type="InterPro" id="IPR000261">
    <property type="entry name" value="EH_dom"/>
</dbReference>
<dbReference type="KEGG" id="kaf:KAFR_0A03530"/>
<protein>
    <recommendedName>
        <fullName evidence="5">EH domain-containing protein</fullName>
    </recommendedName>
</protein>
<feature type="region of interest" description="Disordered" evidence="4">
    <location>
        <begin position="251"/>
        <end position="292"/>
    </location>
</feature>
<dbReference type="InterPro" id="IPR011992">
    <property type="entry name" value="EF-hand-dom_pair"/>
</dbReference>
<dbReference type="GO" id="GO:0005886">
    <property type="term" value="C:plasma membrane"/>
    <property type="evidence" value="ECO:0007669"/>
    <property type="project" value="TreeGrafter"/>
</dbReference>
<dbReference type="GO" id="GO:0000407">
    <property type="term" value="C:phagophore assembly site"/>
    <property type="evidence" value="ECO:0007669"/>
    <property type="project" value="UniProtKB-ARBA"/>
</dbReference>
<dbReference type="Gene3D" id="1.10.238.10">
    <property type="entry name" value="EF-hand"/>
    <property type="match status" value="1"/>
</dbReference>
<comment type="similarity">
    <text evidence="2">Belongs to the IRS4 family.</text>
</comment>
<feature type="compositionally biased region" description="Basic residues" evidence="4">
    <location>
        <begin position="386"/>
        <end position="395"/>
    </location>
</feature>
<dbReference type="AlphaFoldDB" id="H2AN38"/>
<dbReference type="RefSeq" id="XP_003954923.1">
    <property type="nucleotide sequence ID" value="XM_003954874.1"/>
</dbReference>
<feature type="coiled-coil region" evidence="3">
    <location>
        <begin position="567"/>
        <end position="594"/>
    </location>
</feature>
<reference evidence="6 7" key="1">
    <citation type="journal article" date="2011" name="Proc. Natl. Acad. Sci. U.S.A.">
        <title>Evolutionary erosion of yeast sex chromosomes by mating-type switching accidents.</title>
        <authorList>
            <person name="Gordon J.L."/>
            <person name="Armisen D."/>
            <person name="Proux-Wera E."/>
            <person name="Oheigeartaigh S.S."/>
            <person name="Byrne K.P."/>
            <person name="Wolfe K.H."/>
        </authorList>
    </citation>
    <scope>NUCLEOTIDE SEQUENCE [LARGE SCALE GENOMIC DNA]</scope>
    <source>
        <strain evidence="7">ATCC 22294 / BCRC 22015 / CBS 2517 / CECT 1963 / NBRC 1671 / NRRL Y-8276</strain>
    </source>
</reference>
<feature type="compositionally biased region" description="Low complexity" evidence="4">
    <location>
        <begin position="370"/>
        <end position="383"/>
    </location>
</feature>
<dbReference type="SMART" id="SM00027">
    <property type="entry name" value="EH"/>
    <property type="match status" value="1"/>
</dbReference>
<dbReference type="HOGENOM" id="CLU_458596_0_0_1"/>
<keyword evidence="3" id="KW-0175">Coiled coil</keyword>
<dbReference type="SUPFAM" id="SSF47473">
    <property type="entry name" value="EF-hand"/>
    <property type="match status" value="1"/>
</dbReference>
<dbReference type="OrthoDB" id="10045710at2759"/>
<dbReference type="GO" id="GO:0006629">
    <property type="term" value="P:lipid metabolic process"/>
    <property type="evidence" value="ECO:0007669"/>
    <property type="project" value="UniProtKB-KW"/>
</dbReference>
<feature type="region of interest" description="Disordered" evidence="4">
    <location>
        <begin position="170"/>
        <end position="210"/>
    </location>
</feature>
<organism evidence="6 7">
    <name type="scientific">Kazachstania africana (strain ATCC 22294 / BCRC 22015 / CBS 2517 / CECT 1963 / NBRC 1671 / NRRL Y-8276)</name>
    <name type="common">Yeast</name>
    <name type="synonym">Kluyveromyces africanus</name>
    <dbReference type="NCBI Taxonomy" id="1071382"/>
    <lineage>
        <taxon>Eukaryota</taxon>
        <taxon>Fungi</taxon>
        <taxon>Dikarya</taxon>
        <taxon>Ascomycota</taxon>
        <taxon>Saccharomycotina</taxon>
        <taxon>Saccharomycetes</taxon>
        <taxon>Saccharomycetales</taxon>
        <taxon>Saccharomycetaceae</taxon>
        <taxon>Kazachstania</taxon>
    </lineage>
</organism>
<evidence type="ECO:0000256" key="4">
    <source>
        <dbReference type="SAM" id="MobiDB-lite"/>
    </source>
</evidence>
<feature type="region of interest" description="Disordered" evidence="4">
    <location>
        <begin position="324"/>
        <end position="349"/>
    </location>
</feature>
<feature type="compositionally biased region" description="Polar residues" evidence="4">
    <location>
        <begin position="332"/>
        <end position="343"/>
    </location>
</feature>
<dbReference type="InParanoid" id="H2AN38"/>
<accession>H2AN38</accession>
<evidence type="ECO:0000259" key="5">
    <source>
        <dbReference type="SMART" id="SM00027"/>
    </source>
</evidence>
<dbReference type="Pfam" id="PF12763">
    <property type="entry name" value="EH"/>
    <property type="match status" value="1"/>
</dbReference>
<dbReference type="STRING" id="1071382.H2AN38"/>
<keyword evidence="1" id="KW-0443">Lipid metabolism</keyword>
<dbReference type="GO" id="GO:0016197">
    <property type="term" value="P:endosomal transport"/>
    <property type="evidence" value="ECO:0007669"/>
    <property type="project" value="TreeGrafter"/>
</dbReference>
<gene>
    <name evidence="6" type="primary">KAFR0A03530</name>
    <name evidence="6" type="ORF">KAFR_0A03530</name>
</gene>
<dbReference type="PANTHER" id="PTHR11216">
    <property type="entry name" value="EH DOMAIN"/>
    <property type="match status" value="1"/>
</dbReference>
<feature type="region of interest" description="Disordered" evidence="4">
    <location>
        <begin position="362"/>
        <end position="395"/>
    </location>
</feature>
<dbReference type="FunCoup" id="H2AN38">
    <property type="interactions" value="17"/>
</dbReference>
<evidence type="ECO:0000313" key="6">
    <source>
        <dbReference type="EMBL" id="CCF55788.1"/>
    </source>
</evidence>
<feature type="domain" description="EH" evidence="5">
    <location>
        <begin position="464"/>
        <end position="556"/>
    </location>
</feature>
<dbReference type="CDD" id="cd00052">
    <property type="entry name" value="EH"/>
    <property type="match status" value="1"/>
</dbReference>
<keyword evidence="7" id="KW-1185">Reference proteome</keyword>
<dbReference type="EMBL" id="HE650821">
    <property type="protein sequence ID" value="CCF55788.1"/>
    <property type="molecule type" value="Genomic_DNA"/>
</dbReference>
<feature type="compositionally biased region" description="Polar residues" evidence="4">
    <location>
        <begin position="196"/>
        <end position="208"/>
    </location>
</feature>
<sequence>MALHKKNTYQYRQRPPIPNASEDSLKAAQAIFKKHTDSVNPTVRTIEFPSKNYYTTNSFSSINAAVVAASHTSKSNTDQDVRTSTSRLPYKLKSNSSEYVPRPSINSLASEPVAVNTGVRPGSATIAAARISKLNASLSTDSLVVSKNNTNKLSSATLAAMKAQSHFEEKEKEKLAELSTSDVTSLQLPPQKLDQRTSSNYSSHSSDGFYQEPSINKDVIVQQKKLIARMTPPSLSNLHIADELESCDSDISSSCISESDDAEGDYSTDDDEEEEGEEGDDDDISIYKPSGPDFSYATANLIAPSTRHDKKKSKVTKLKSKIFRPKKHKNSETQLGITESNKNNHAHNKLKTTLRKNADGFSIENDELPSTDSDSVASDVQSSNDKKKKKKKRTKIKEKLKKTNNEIKNIKSNNIDDISKKFRIFNEDKPWKYHRNVDFINENERKRYEGVWVSNRFRHLNLLDWWPNDAANDLPLTNLLLPEDGLILGAVVKDIWTRSNLSNETLIQIYNLVDQRKDGTLDRKSFIVGMWLVDQCLYGRKLPDKIDDKIWDSIDKFIINIIQKNQNIIMKDNKKKFKQEIKNIKKEQKAARANI</sequence>
<feature type="region of interest" description="Disordered" evidence="4">
    <location>
        <begin position="1"/>
        <end position="21"/>
    </location>
</feature>
<dbReference type="GO" id="GO:0031505">
    <property type="term" value="P:fungal-type cell wall organization"/>
    <property type="evidence" value="ECO:0007669"/>
    <property type="project" value="UniProtKB-ARBA"/>
</dbReference>
<evidence type="ECO:0000256" key="3">
    <source>
        <dbReference type="SAM" id="Coils"/>
    </source>
</evidence>
<feature type="compositionally biased region" description="Polar residues" evidence="4">
    <location>
        <begin position="178"/>
        <end position="188"/>
    </location>
</feature>
<dbReference type="Proteomes" id="UP000005220">
    <property type="component" value="Chromosome 1"/>
</dbReference>
<proteinExistence type="inferred from homology"/>
<dbReference type="FunFam" id="1.10.238.10:FF:000326">
    <property type="entry name" value="IRS4p EH domain-containing protein"/>
    <property type="match status" value="1"/>
</dbReference>
<dbReference type="GO" id="GO:0006897">
    <property type="term" value="P:endocytosis"/>
    <property type="evidence" value="ECO:0007669"/>
    <property type="project" value="TreeGrafter"/>
</dbReference>
<dbReference type="eggNOG" id="KOG0998">
    <property type="taxonomic scope" value="Eukaryota"/>
</dbReference>
<feature type="compositionally biased region" description="Acidic residues" evidence="4">
    <location>
        <begin position="258"/>
        <end position="284"/>
    </location>
</feature>
<name>H2AN38_KAZAF</name>